<feature type="domain" description="tRNA(Ile)-lysidine/2-thiocytidine synthase N-terminal" evidence="2">
    <location>
        <begin position="21"/>
        <end position="130"/>
    </location>
</feature>
<evidence type="ECO:0000313" key="4">
    <source>
        <dbReference type="Proteomes" id="UP000886721"/>
    </source>
</evidence>
<dbReference type="SUPFAM" id="SSF52402">
    <property type="entry name" value="Adenine nucleotide alpha hydrolases-like"/>
    <property type="match status" value="1"/>
</dbReference>
<dbReference type="InterPro" id="IPR011063">
    <property type="entry name" value="TilS/TtcA_N"/>
</dbReference>
<name>A0A9D1WUA8_9FIRM</name>
<evidence type="ECO:0000256" key="1">
    <source>
        <dbReference type="PIRSR" id="PIRSR006661-1"/>
    </source>
</evidence>
<dbReference type="Proteomes" id="UP000886721">
    <property type="component" value="Unassembled WGS sequence"/>
</dbReference>
<sequence length="273" mass="30987">MENKKEKDLRHRMAQYTKKDVAVAFSGGVDSSLLLKFACREAEQNGTKVYAVIVHTKLHPLGELEEAAEAAASIGAEPKTIFLDELKDADIEENPIDRCYRCKKCLFSEIKKLAEDLHVPVILEGTNEDDLHVYRPGIRAIQELGIQSPLADAELSKMEIRELARKYGVTAANKPSLPCLATRFPYGTRLTYEKMKKVDQGEAFLRKLGFYNVRLRVYDDLVRLEVDAKEMDRVIENRAQIIDRLKSLGYTYITLDLEGFRSGSMDVSIKKIK</sequence>
<reference evidence="3" key="2">
    <citation type="submission" date="2021-04" db="EMBL/GenBank/DDBJ databases">
        <authorList>
            <person name="Gilroy R."/>
        </authorList>
    </citation>
    <scope>NUCLEOTIDE SEQUENCE</scope>
    <source>
        <strain evidence="3">CHK191-13928</strain>
    </source>
</reference>
<dbReference type="Pfam" id="PF01171">
    <property type="entry name" value="ATP_bind_3"/>
    <property type="match status" value="1"/>
</dbReference>
<evidence type="ECO:0000313" key="3">
    <source>
        <dbReference type="EMBL" id="HIX67263.1"/>
    </source>
</evidence>
<proteinExistence type="predicted"/>
<gene>
    <name evidence="3" type="primary">larE</name>
    <name evidence="3" type="ORF">H9735_03935</name>
</gene>
<evidence type="ECO:0000259" key="2">
    <source>
        <dbReference type="Pfam" id="PF01171"/>
    </source>
</evidence>
<dbReference type="InterPro" id="IPR014729">
    <property type="entry name" value="Rossmann-like_a/b/a_fold"/>
</dbReference>
<dbReference type="AlphaFoldDB" id="A0A9D1WUA8"/>
<dbReference type="GO" id="GO:0016783">
    <property type="term" value="F:sulfurtransferase activity"/>
    <property type="evidence" value="ECO:0007669"/>
    <property type="project" value="InterPro"/>
</dbReference>
<dbReference type="NCBIfam" id="TIGR00268">
    <property type="entry name" value="ATP-dependent sacrificial sulfur transferase LarE"/>
    <property type="match status" value="1"/>
</dbReference>
<protein>
    <submittedName>
        <fullName evidence="3">ATP-dependent sacrificial sulfur transferase LarE</fullName>
    </submittedName>
</protein>
<reference evidence="3" key="1">
    <citation type="journal article" date="2021" name="PeerJ">
        <title>Extensive microbial diversity within the chicken gut microbiome revealed by metagenomics and culture.</title>
        <authorList>
            <person name="Gilroy R."/>
            <person name="Ravi A."/>
            <person name="Getino M."/>
            <person name="Pursley I."/>
            <person name="Horton D.L."/>
            <person name="Alikhan N.F."/>
            <person name="Baker D."/>
            <person name="Gharbi K."/>
            <person name="Hall N."/>
            <person name="Watson M."/>
            <person name="Adriaenssens E.M."/>
            <person name="Foster-Nyarko E."/>
            <person name="Jarju S."/>
            <person name="Secka A."/>
            <person name="Antonio M."/>
            <person name="Oren A."/>
            <person name="Chaudhuri R.R."/>
            <person name="La Ragione R."/>
            <person name="Hildebrand F."/>
            <person name="Pallen M.J."/>
        </authorList>
    </citation>
    <scope>NUCLEOTIDE SEQUENCE</scope>
    <source>
        <strain evidence="3">CHK191-13928</strain>
    </source>
</reference>
<dbReference type="PANTHER" id="PTHR43169:SF2">
    <property type="entry name" value="NAD_GMP SYNTHASE DOMAIN-CONTAINING PROTEIN"/>
    <property type="match status" value="1"/>
</dbReference>
<organism evidence="3 4">
    <name type="scientific">Candidatus Anaerostipes excrementavium</name>
    <dbReference type="NCBI Taxonomy" id="2838463"/>
    <lineage>
        <taxon>Bacteria</taxon>
        <taxon>Bacillati</taxon>
        <taxon>Bacillota</taxon>
        <taxon>Clostridia</taxon>
        <taxon>Lachnospirales</taxon>
        <taxon>Lachnospiraceae</taxon>
        <taxon>Anaerostipes</taxon>
    </lineage>
</organism>
<dbReference type="InterPro" id="IPR052188">
    <property type="entry name" value="Ni-pincer_cofactor_biosynth"/>
</dbReference>
<keyword evidence="3" id="KW-0808">Transferase</keyword>
<comment type="caution">
    <text evidence="3">The sequence shown here is derived from an EMBL/GenBank/DDBJ whole genome shotgun (WGS) entry which is preliminary data.</text>
</comment>
<accession>A0A9D1WUA8</accession>
<dbReference type="CDD" id="cd01990">
    <property type="entry name" value="LarE-like"/>
    <property type="match status" value="1"/>
</dbReference>
<dbReference type="InterPro" id="IPR005232">
    <property type="entry name" value="LarE"/>
</dbReference>
<dbReference type="PANTHER" id="PTHR43169">
    <property type="entry name" value="EXSB FAMILY PROTEIN"/>
    <property type="match status" value="1"/>
</dbReference>
<dbReference type="PIRSF" id="PIRSF006661">
    <property type="entry name" value="PP-lp_UCP006661"/>
    <property type="match status" value="1"/>
</dbReference>
<feature type="active site" description="Nucleophile and sulfur donor" evidence="1">
    <location>
        <position position="179"/>
    </location>
</feature>
<dbReference type="EMBL" id="DXEM01000012">
    <property type="protein sequence ID" value="HIX67263.1"/>
    <property type="molecule type" value="Genomic_DNA"/>
</dbReference>
<dbReference type="Gene3D" id="3.40.50.620">
    <property type="entry name" value="HUPs"/>
    <property type="match status" value="1"/>
</dbReference>